<dbReference type="GO" id="GO:0005829">
    <property type="term" value="C:cytosol"/>
    <property type="evidence" value="ECO:0007669"/>
    <property type="project" value="TreeGrafter"/>
</dbReference>
<keyword evidence="5" id="KW-0804">Transcription</keyword>
<dbReference type="Gene3D" id="3.40.50.2300">
    <property type="match status" value="1"/>
</dbReference>
<dbReference type="InterPro" id="IPR011006">
    <property type="entry name" value="CheY-like_superfamily"/>
</dbReference>
<dbReference type="PROSITE" id="PS50110">
    <property type="entry name" value="RESPONSE_REGULATORY"/>
    <property type="match status" value="1"/>
</dbReference>
<dbReference type="GO" id="GO:0006355">
    <property type="term" value="P:regulation of DNA-templated transcription"/>
    <property type="evidence" value="ECO:0007669"/>
    <property type="project" value="TreeGrafter"/>
</dbReference>
<keyword evidence="1 6" id="KW-0597">Phosphoprotein</keyword>
<dbReference type="RefSeq" id="WP_014148906.1">
    <property type="nucleotide sequence ID" value="NC_016112.1"/>
</dbReference>
<keyword evidence="10" id="KW-1185">Reference proteome</keyword>
<dbReference type="PROSITE" id="PS50921">
    <property type="entry name" value="ANTAR"/>
    <property type="match status" value="1"/>
</dbReference>
<dbReference type="PANTHER" id="PTHR48111:SF1">
    <property type="entry name" value="TWO-COMPONENT RESPONSE REGULATOR ORR33"/>
    <property type="match status" value="1"/>
</dbReference>
<dbReference type="Pfam" id="PF00072">
    <property type="entry name" value="Response_reg"/>
    <property type="match status" value="1"/>
</dbReference>
<dbReference type="SUPFAM" id="SSF52172">
    <property type="entry name" value="CheY-like"/>
    <property type="match status" value="1"/>
</dbReference>
<dbReference type="GO" id="GO:0032993">
    <property type="term" value="C:protein-DNA complex"/>
    <property type="evidence" value="ECO:0007669"/>
    <property type="project" value="TreeGrafter"/>
</dbReference>
<evidence type="ECO:0000256" key="4">
    <source>
        <dbReference type="ARBA" id="ARBA00023125"/>
    </source>
</evidence>
<protein>
    <submittedName>
        <fullName evidence="9">Response regulator receiver</fullName>
    </submittedName>
</protein>
<name>G4SVS1_META2</name>
<feature type="domain" description="Response regulatory" evidence="7">
    <location>
        <begin position="4"/>
        <end position="117"/>
    </location>
</feature>
<dbReference type="Pfam" id="PF03861">
    <property type="entry name" value="ANTAR"/>
    <property type="match status" value="1"/>
</dbReference>
<dbReference type="SMART" id="SM01012">
    <property type="entry name" value="ANTAR"/>
    <property type="match status" value="1"/>
</dbReference>
<evidence type="ECO:0000256" key="5">
    <source>
        <dbReference type="ARBA" id="ARBA00023163"/>
    </source>
</evidence>
<evidence type="ECO:0000256" key="2">
    <source>
        <dbReference type="ARBA" id="ARBA00023012"/>
    </source>
</evidence>
<evidence type="ECO:0000256" key="3">
    <source>
        <dbReference type="ARBA" id="ARBA00023015"/>
    </source>
</evidence>
<keyword evidence="3" id="KW-0805">Transcription regulation</keyword>
<evidence type="ECO:0000256" key="1">
    <source>
        <dbReference type="ARBA" id="ARBA00022553"/>
    </source>
</evidence>
<feature type="modified residue" description="4-aspartylphosphate" evidence="6">
    <location>
        <position position="53"/>
    </location>
</feature>
<keyword evidence="2" id="KW-0902">Two-component regulatory system</keyword>
<gene>
    <name evidence="9" type="ordered locus">MEALZ_2450</name>
</gene>
<evidence type="ECO:0000259" key="7">
    <source>
        <dbReference type="PROSITE" id="PS50110"/>
    </source>
</evidence>
<dbReference type="PIRSF" id="PIRSF036382">
    <property type="entry name" value="RR_antiterm"/>
    <property type="match status" value="1"/>
</dbReference>
<evidence type="ECO:0000313" key="9">
    <source>
        <dbReference type="EMBL" id="CCE24130.1"/>
    </source>
</evidence>
<organism evidence="9 10">
    <name type="scientific">Methylotuvimicrobium alcaliphilum (strain DSM 19304 / NCIMB 14124 / VKM B-2133 / 20Z)</name>
    <name type="common">Methylomicrobium alcaliphilum</name>
    <dbReference type="NCBI Taxonomy" id="1091494"/>
    <lineage>
        <taxon>Bacteria</taxon>
        <taxon>Pseudomonadati</taxon>
        <taxon>Pseudomonadota</taxon>
        <taxon>Gammaproteobacteria</taxon>
        <taxon>Methylococcales</taxon>
        <taxon>Methylococcaceae</taxon>
        <taxon>Methylotuvimicrobium</taxon>
    </lineage>
</organism>
<dbReference type="GO" id="GO:0000156">
    <property type="term" value="F:phosphorelay response regulator activity"/>
    <property type="evidence" value="ECO:0007669"/>
    <property type="project" value="TreeGrafter"/>
</dbReference>
<dbReference type="InterPro" id="IPR036388">
    <property type="entry name" value="WH-like_DNA-bd_sf"/>
</dbReference>
<evidence type="ECO:0000256" key="6">
    <source>
        <dbReference type="PROSITE-ProRule" id="PRU00169"/>
    </source>
</evidence>
<dbReference type="GO" id="GO:0000976">
    <property type="term" value="F:transcription cis-regulatory region binding"/>
    <property type="evidence" value="ECO:0007669"/>
    <property type="project" value="TreeGrafter"/>
</dbReference>
<dbReference type="PANTHER" id="PTHR48111">
    <property type="entry name" value="REGULATOR OF RPOS"/>
    <property type="match status" value="1"/>
</dbReference>
<evidence type="ECO:0000313" key="10">
    <source>
        <dbReference type="Proteomes" id="UP000008315"/>
    </source>
</evidence>
<dbReference type="PATRIC" id="fig|271065.3.peg.2521"/>
<dbReference type="InterPro" id="IPR008327">
    <property type="entry name" value="Sig_transdc_resp-reg_antiterm"/>
</dbReference>
<evidence type="ECO:0000259" key="8">
    <source>
        <dbReference type="PROSITE" id="PS50921"/>
    </source>
</evidence>
<dbReference type="GO" id="GO:0003723">
    <property type="term" value="F:RNA binding"/>
    <property type="evidence" value="ECO:0007669"/>
    <property type="project" value="InterPro"/>
</dbReference>
<dbReference type="SMART" id="SM00448">
    <property type="entry name" value="REC"/>
    <property type="match status" value="1"/>
</dbReference>
<reference evidence="10" key="1">
    <citation type="journal article" date="2012" name="J. Bacteriol.">
        <title>Genome sequence of the haloalkaliphilic methanotrophic bacterium Methylomicrobium alcaliphilum 20Z.</title>
        <authorList>
            <person name="Vuilleumier S."/>
            <person name="Khmelenina V.N."/>
            <person name="Bringel F."/>
            <person name="Reshetnikov A.S."/>
            <person name="Lajus A."/>
            <person name="Mangenot S."/>
            <person name="Rouy Z."/>
            <person name="Op den Camp H.J."/>
            <person name="Jetten M.S."/>
            <person name="Dispirito A.A."/>
            <person name="Dunfield P."/>
            <person name="Klotz M.G."/>
            <person name="Semrau J.D."/>
            <person name="Stein L.Y."/>
            <person name="Barbe V."/>
            <person name="Medigue C."/>
            <person name="Trotsenko Y.A."/>
            <person name="Kalyuzhnaya M.G."/>
        </authorList>
    </citation>
    <scope>NUCLEOTIDE SEQUENCE [LARGE SCALE GENOMIC DNA]</scope>
    <source>
        <strain evidence="10">DSM 19304 / NCIMB 14124 / VKM B-2133 / 20Z</strain>
    </source>
</reference>
<feature type="domain" description="ANTAR" evidence="8">
    <location>
        <begin position="123"/>
        <end position="184"/>
    </location>
</feature>
<dbReference type="HOGENOM" id="CLU_000445_65_0_6"/>
<dbReference type="Proteomes" id="UP000008315">
    <property type="component" value="Chromosome"/>
</dbReference>
<accession>G4SVS1</accession>
<dbReference type="Gene3D" id="1.10.10.10">
    <property type="entry name" value="Winged helix-like DNA-binding domain superfamily/Winged helix DNA-binding domain"/>
    <property type="match status" value="1"/>
</dbReference>
<dbReference type="KEGG" id="mah:MEALZ_2450"/>
<dbReference type="InterPro" id="IPR001789">
    <property type="entry name" value="Sig_transdc_resp-reg_receiver"/>
</dbReference>
<sequence>MNKTILLADDDRLILGTMSRGLRLSGYNVLEAASGDTAIKLAQDQKPDIAVLDIRMPGVTGIDVAKHLVQILDVPVIFLSAYSDEDTVKAAIASGCMNYLVKPCSLEQLILTIEAVIERNKEIINLKYENKQLDKALSQSRSVCIAIGLIMKNQLLTEEAAFDYLRKNARDQRRKITELAEEVIQTFAGQDNLSQTHL</sequence>
<proteinExistence type="predicted"/>
<dbReference type="STRING" id="1091494.MEALZ_2450"/>
<dbReference type="AlphaFoldDB" id="G4SVS1"/>
<dbReference type="InterPro" id="IPR005561">
    <property type="entry name" value="ANTAR"/>
</dbReference>
<dbReference type="EMBL" id="FO082060">
    <property type="protein sequence ID" value="CCE24130.1"/>
    <property type="molecule type" value="Genomic_DNA"/>
</dbReference>
<dbReference type="InterPro" id="IPR039420">
    <property type="entry name" value="WalR-like"/>
</dbReference>
<keyword evidence="4" id="KW-0238">DNA-binding</keyword>